<keyword evidence="4 8" id="KW-0812">Transmembrane</keyword>
<keyword evidence="6 8" id="KW-0472">Membrane</keyword>
<evidence type="ECO:0000256" key="7">
    <source>
        <dbReference type="ARBA" id="ARBA00023177"/>
    </source>
</evidence>
<evidence type="ECO:0000256" key="6">
    <source>
        <dbReference type="ARBA" id="ARBA00023136"/>
    </source>
</evidence>
<comment type="subcellular location">
    <subcellularLocation>
        <location evidence="1">Membrane</location>
        <topology evidence="1">Multi-pass membrane protein</topology>
    </subcellularLocation>
</comment>
<dbReference type="GO" id="GO:0016020">
    <property type="term" value="C:membrane"/>
    <property type="evidence" value="ECO:0007669"/>
    <property type="project" value="UniProtKB-SubCell"/>
</dbReference>
<feature type="transmembrane region" description="Helical" evidence="8">
    <location>
        <begin position="138"/>
        <end position="158"/>
    </location>
</feature>
<keyword evidence="5 8" id="KW-1133">Transmembrane helix</keyword>
<evidence type="ECO:0000256" key="4">
    <source>
        <dbReference type="ARBA" id="ARBA00022692"/>
    </source>
</evidence>
<feature type="transmembrane region" description="Helical" evidence="8">
    <location>
        <begin position="368"/>
        <end position="386"/>
    </location>
</feature>
<dbReference type="GO" id="GO:0008519">
    <property type="term" value="F:ammonium channel activity"/>
    <property type="evidence" value="ECO:0007669"/>
    <property type="project" value="InterPro"/>
</dbReference>
<evidence type="ECO:0000256" key="3">
    <source>
        <dbReference type="ARBA" id="ARBA00022448"/>
    </source>
</evidence>
<feature type="transmembrane region" description="Helical" evidence="8">
    <location>
        <begin position="409"/>
        <end position="431"/>
    </location>
</feature>
<feature type="transmembrane region" description="Helical" evidence="8">
    <location>
        <begin position="211"/>
        <end position="231"/>
    </location>
</feature>
<name>A0A381UFU4_9ZZZZ</name>
<gene>
    <name evidence="10" type="ORF">METZ01_LOCUS79352</name>
</gene>
<accession>A0A381UFU4</accession>
<organism evidence="10">
    <name type="scientific">marine metagenome</name>
    <dbReference type="NCBI Taxonomy" id="408172"/>
    <lineage>
        <taxon>unclassified sequences</taxon>
        <taxon>metagenomes</taxon>
        <taxon>ecological metagenomes</taxon>
    </lineage>
</organism>
<feature type="transmembrane region" description="Helical" evidence="8">
    <location>
        <begin position="280"/>
        <end position="304"/>
    </location>
</feature>
<dbReference type="PANTHER" id="PTHR11730:SF89">
    <property type="entry name" value="AMMONIUM TRANSPORTER SLL0108-RELATED"/>
    <property type="match status" value="1"/>
</dbReference>
<feature type="transmembrane region" description="Helical" evidence="8">
    <location>
        <begin position="170"/>
        <end position="191"/>
    </location>
</feature>
<feature type="domain" description="Ammonium transporter AmtB-like" evidence="9">
    <location>
        <begin position="54"/>
        <end position="461"/>
    </location>
</feature>
<dbReference type="InterPro" id="IPR001905">
    <property type="entry name" value="Ammonium_transpt"/>
</dbReference>
<proteinExistence type="inferred from homology"/>
<dbReference type="InterPro" id="IPR029020">
    <property type="entry name" value="Ammonium/urea_transptr"/>
</dbReference>
<dbReference type="Pfam" id="PF00909">
    <property type="entry name" value="Ammonium_transp"/>
    <property type="match status" value="1"/>
</dbReference>
<feature type="transmembrane region" description="Helical" evidence="8">
    <location>
        <begin position="94"/>
        <end position="118"/>
    </location>
</feature>
<keyword evidence="3" id="KW-0813">Transport</keyword>
<dbReference type="SUPFAM" id="SSF111352">
    <property type="entry name" value="Ammonium transporter"/>
    <property type="match status" value="1"/>
</dbReference>
<evidence type="ECO:0000259" key="9">
    <source>
        <dbReference type="Pfam" id="PF00909"/>
    </source>
</evidence>
<dbReference type="AlphaFoldDB" id="A0A381UFU4"/>
<evidence type="ECO:0000256" key="2">
    <source>
        <dbReference type="ARBA" id="ARBA00005887"/>
    </source>
</evidence>
<protein>
    <recommendedName>
        <fullName evidence="9">Ammonium transporter AmtB-like domain-containing protein</fullName>
    </recommendedName>
</protein>
<feature type="transmembrane region" description="Helical" evidence="8">
    <location>
        <begin position="252"/>
        <end position="268"/>
    </location>
</feature>
<dbReference type="GO" id="GO:0097272">
    <property type="term" value="P:ammonium homeostasis"/>
    <property type="evidence" value="ECO:0007669"/>
    <property type="project" value="TreeGrafter"/>
</dbReference>
<dbReference type="PANTHER" id="PTHR11730">
    <property type="entry name" value="AMMONIUM TRANSPORTER"/>
    <property type="match status" value="1"/>
</dbReference>
<comment type="similarity">
    <text evidence="2">Belongs to the ammonia transporter channel (TC 1.A.11.2) family.</text>
</comment>
<keyword evidence="7" id="KW-0924">Ammonia transport</keyword>
<feature type="transmembrane region" description="Helical" evidence="8">
    <location>
        <begin position="335"/>
        <end position="356"/>
    </location>
</feature>
<evidence type="ECO:0000256" key="5">
    <source>
        <dbReference type="ARBA" id="ARBA00022989"/>
    </source>
</evidence>
<dbReference type="InterPro" id="IPR024041">
    <property type="entry name" value="NH4_transpt_AmtB-like_dom"/>
</dbReference>
<evidence type="ECO:0000256" key="8">
    <source>
        <dbReference type="SAM" id="Phobius"/>
    </source>
</evidence>
<dbReference type="EMBL" id="UINC01006265">
    <property type="protein sequence ID" value="SVA26498.1"/>
    <property type="molecule type" value="Genomic_DNA"/>
</dbReference>
<sequence>MVIAAWSRRTRRSRARKVGFGLFGVLAAVLLSATPAVAQELTPAEYNAALLTSLWLIVAGCLVFLMQAGFALVEAGLTRAKNIGNIMAKNLADMAVGALAFWAVGFGFAFGSDGGSIIGTDTFFLSGMSESFADGDVLATPSFFFFQVVFAATAVTIASGAMAERTKFSAYLLFSLVMSGFIYPVVVHMFWHGDGILSDLNIGDARFSDFAGSSIVHSAGGWAALMGAVFLGPRLGKYGADGSPRAMPGHNVGFVVVGVFVLWFGWFGFNAGSELAMDNWVAHCIMTTLLAGSAGVVGAGAVIWRKTGSMDVGMAGNGALAGLVSITAGTGTMTFAGAVVVGLIGGVVVVYSVMFIERRGIDDPVGAVSVHGVCGAWGTLAIGLFAKHDDAFLGRDDAGLFYGGGIDQLAVQAIGVVIVAVWVLATSAILFKVLASTVGLRVSVEEEMAGLDIAEHGSPGYGPETVSIG</sequence>
<dbReference type="NCBIfam" id="TIGR00836">
    <property type="entry name" value="amt"/>
    <property type="match status" value="1"/>
</dbReference>
<dbReference type="Gene3D" id="1.10.3430.10">
    <property type="entry name" value="Ammonium transporter AmtB like domains"/>
    <property type="match status" value="1"/>
</dbReference>
<feature type="transmembrane region" description="Helical" evidence="8">
    <location>
        <begin position="54"/>
        <end position="73"/>
    </location>
</feature>
<dbReference type="InterPro" id="IPR018047">
    <property type="entry name" value="Ammonium_transpt_CS"/>
</dbReference>
<feature type="transmembrane region" description="Helical" evidence="8">
    <location>
        <begin position="311"/>
        <end position="329"/>
    </location>
</feature>
<reference evidence="10" key="1">
    <citation type="submission" date="2018-05" db="EMBL/GenBank/DDBJ databases">
        <authorList>
            <person name="Lanie J.A."/>
            <person name="Ng W.-L."/>
            <person name="Kazmierczak K.M."/>
            <person name="Andrzejewski T.M."/>
            <person name="Davidsen T.M."/>
            <person name="Wayne K.J."/>
            <person name="Tettelin H."/>
            <person name="Glass J.I."/>
            <person name="Rusch D."/>
            <person name="Podicherti R."/>
            <person name="Tsui H.-C.T."/>
            <person name="Winkler M.E."/>
        </authorList>
    </citation>
    <scope>NUCLEOTIDE SEQUENCE</scope>
</reference>
<evidence type="ECO:0000313" key="10">
    <source>
        <dbReference type="EMBL" id="SVA26498.1"/>
    </source>
</evidence>
<dbReference type="PROSITE" id="PS01219">
    <property type="entry name" value="AMMONIUM_TRANSP"/>
    <property type="match status" value="1"/>
</dbReference>
<evidence type="ECO:0000256" key="1">
    <source>
        <dbReference type="ARBA" id="ARBA00004141"/>
    </source>
</evidence>